<feature type="region of interest" description="Disordered" evidence="7">
    <location>
        <begin position="657"/>
        <end position="687"/>
    </location>
</feature>
<dbReference type="InterPro" id="IPR019510">
    <property type="entry name" value="AKAP7-like_phosphoesterase"/>
</dbReference>
<feature type="repeat" description="WD" evidence="6">
    <location>
        <begin position="1459"/>
        <end position="1500"/>
    </location>
</feature>
<comment type="caution">
    <text evidence="10">The sequence shown here is derived from an EMBL/GenBank/DDBJ whole genome shotgun (WGS) entry which is preliminary data.</text>
</comment>
<feature type="repeat" description="WD" evidence="6">
    <location>
        <begin position="1205"/>
        <end position="1246"/>
    </location>
</feature>
<dbReference type="InterPro" id="IPR002745">
    <property type="entry name" value="Ptrans_KptA/Tpt1"/>
</dbReference>
<dbReference type="InterPro" id="IPR009097">
    <property type="entry name" value="Cyclic_Pdiesterase"/>
</dbReference>
<dbReference type="Proteomes" id="UP000604046">
    <property type="component" value="Unassembled WGS sequence"/>
</dbReference>
<feature type="compositionally biased region" description="Basic and acidic residues" evidence="7">
    <location>
        <begin position="992"/>
        <end position="1010"/>
    </location>
</feature>
<sequence length="1734" mass="190213">MASATRVGLLAAVLLLLRPREEAWTTVRRATQQASPPSGRVAIVTGASTGLGLATAQALATSGDFSLIILAGRSQEKHEKALDSLRHLVPPEAAELRYMPLELDSLASVRDFAASFLALEVPLHCLVLNAGVMALPSRQVTSDGHEYQLAVNYLGHFLLANLLLDRMAAAASPRDPGRIISLSSSAHLIPSPLQTGDLSDLQSAKKYTPWQAYGQAKLCNLLFAYELDRRCRIGGIPIASNAIHPGAVATELKRHLPQNQEEEKEGPLEGAYQAVKSVVQPLLDLIVKSPEEGARTTVLLATSDQGKLSGHYWQDGRPSASLDTEVQGLLPAPLRALRIVSRLFQALAPAEKAATSYDTETWQELWKASERLVDLSGSEKPSAFSGPEPGVVEAPAIKSPNTLKDLKETAARALGFVHPESGNVWKPRHLFADTPSGNLREVDGANVPTDQVLWAEPPWAAGSVMTSGLTSHRQWGWRPWIWHRLGRLPCCAETWLPCFAAPLLCFRRRGATAAKGGRGSQRRDSPKARRKAARPSHFVALRVGEEAQQRAAKLQQELVSKAHGQVQQGLQRCLVPAHKLHVTMIALTLRSDQDIEAAKVALANVAADFAKEFSGPLRFRLSGLDSEADKVLFAKVQSEDDALGFLRRRLLERLGAESEGPAPVSEVPCGEPEAPENEQEPEPAASNEKLSRYLTRVLRHDAVRLGLALRSDGSVGLEELLALPFFKSGNLTQKDVEAEVRCNNKQRFQLWTENGARRIRANQGHKMKQVLDSELLQPILNAEDLPVCIHGTYFTKWSPKKKCQVQVWNQIKKEGLKPMGRNHIHFVPHEVGSRTVISGMREDCSVAIYLDVPKTIEKGIKLYRSANDVILSRGDDSGTIPPALFQRVVEIKSGRRLWPVEEPYADHTDSEVSVVAEEGLSAASARPAFRSLSGEMEGSTRQDAPNMLAESPLVFLLLLASFCSTDGTVQGFRDADLGLVVTHSLELCRKKSDEAGSSKAQDADTKDQMRRSKHPTKLAEPVQYSAGRRFKLSEWSTKLAGSLPGLSTVRELKAKLGGIEEQRLLLRTRALEDSEILLGLASPDEALRLVCVRTLRRLACSAGRDQRLRLWDLDRGQADRDLVGHTSGVLCVSVHWPSQRALSGSADRALLLWRLSGECIREMRGHMDSVQCLSVHWETNIALSASLDQTLLLWDLETGEAMQELMDYASPAISLDVDWVGRQALAGAMDGSLQLWDLRSAAAERRHRHRTALRFLQANWINLQAVSGDPHGCIVLWDLSPFEALRTCCSDGLLPAACMSVNPDMLEVAVGGIDGTLCLWSCCREAQEPNKAIKAHRSPLRVLAVDWAGRSALTSSDDDFALFFWNLVLGHCLRVLRGHSDVVSCLAVNWPSAVAISAAADCTLRLWDIGRGLCLRCLPESSRVLEVDWEQQRVLLSAGDPVLRLRDVFRRGVCVRELPAGQGNTVLCMAVDWATMRALTGDDDGQLTMWDLRTSQVLRDFHCHGRAIYCVQADWDGGRCLSGSDRNLLLWNLHSGQVLRQLTSHIGRIYCLDAAWSTQRVLTGGDDRVLRLWDLSQVSSLILLEGHTAAICSVDLSWQKQQAASASEDVTVRMWCLAQRCCTQVLVPDATVRCLEVDWSSSQLLAGSVDGLLRLWHINSEDYVQEFEGHLKGVTCVGVDWGSGLAISGSEDNSLRIWDLEAEDDSSDSTLFQVSGVLCVAMGCGPAVTPQGLT</sequence>
<keyword evidence="4" id="KW-0677">Repeat</keyword>
<feature type="region of interest" description="Disordered" evidence="7">
    <location>
        <begin position="992"/>
        <end position="1017"/>
    </location>
</feature>
<dbReference type="CDD" id="cd00200">
    <property type="entry name" value="WD40"/>
    <property type="match status" value="2"/>
</dbReference>
<name>A0A812TGX1_9DINO</name>
<protein>
    <recommendedName>
        <fullName evidence="2">2'-phosphotransferase</fullName>
        <ecNumber evidence="2">2.7.1.160</ecNumber>
    </recommendedName>
</protein>
<evidence type="ECO:0000256" key="6">
    <source>
        <dbReference type="PROSITE-ProRule" id="PRU00221"/>
    </source>
</evidence>
<feature type="repeat" description="WD" evidence="6">
    <location>
        <begin position="1376"/>
        <end position="1409"/>
    </location>
</feature>
<dbReference type="InterPro" id="IPR042080">
    <property type="entry name" value="RNA_2'-PTrans_N"/>
</dbReference>
<comment type="catalytic activity">
    <reaction evidence="5">
        <text>2'-phospho-[ligated tRNA] + NAD(+) = mature tRNA + ADP-alpha-D-ribose 1'',2''-cyclic phosphate + nicotinamide</text>
        <dbReference type="Rhea" id="RHEA:23324"/>
        <dbReference type="Rhea" id="RHEA-COMP:11106"/>
        <dbReference type="Rhea" id="RHEA-COMP:11107"/>
        <dbReference type="ChEBI" id="CHEBI:17154"/>
        <dbReference type="ChEBI" id="CHEBI:57540"/>
        <dbReference type="ChEBI" id="CHEBI:76596"/>
        <dbReference type="ChEBI" id="CHEBI:82883"/>
        <dbReference type="ChEBI" id="CHEBI:85027"/>
        <dbReference type="EC" id="2.7.1.160"/>
    </reaction>
</comment>
<proteinExistence type="predicted"/>
<evidence type="ECO:0000313" key="11">
    <source>
        <dbReference type="Proteomes" id="UP000604046"/>
    </source>
</evidence>
<dbReference type="Gene3D" id="1.10.10.970">
    <property type="entry name" value="RNA 2'-phosphotransferase, Tpt1/KptA family, N-terminal domain"/>
    <property type="match status" value="1"/>
</dbReference>
<gene>
    <name evidence="10" type="ORF">SNAT2548_LOCUS29462</name>
</gene>
<evidence type="ECO:0000256" key="2">
    <source>
        <dbReference type="ARBA" id="ARBA00012007"/>
    </source>
</evidence>
<dbReference type="InterPro" id="IPR036322">
    <property type="entry name" value="WD40_repeat_dom_sf"/>
</dbReference>
<dbReference type="SUPFAM" id="SSF51735">
    <property type="entry name" value="NAD(P)-binding Rossmann-fold domains"/>
    <property type="match status" value="1"/>
</dbReference>
<accession>A0A812TGX1</accession>
<dbReference type="InterPro" id="IPR053299">
    <property type="entry name" value="ASTRA_WD_repeat"/>
</dbReference>
<dbReference type="Pfam" id="PF01885">
    <property type="entry name" value="PTS_2-RNA"/>
    <property type="match status" value="1"/>
</dbReference>
<feature type="repeat" description="WD" evidence="6">
    <location>
        <begin position="1542"/>
        <end position="1583"/>
    </location>
</feature>
<evidence type="ECO:0000256" key="3">
    <source>
        <dbReference type="ARBA" id="ARBA00022574"/>
    </source>
</evidence>
<dbReference type="GO" id="GO:0000215">
    <property type="term" value="F:tRNA 2'-phosphotransferase activity"/>
    <property type="evidence" value="ECO:0007669"/>
    <property type="project" value="UniProtKB-EC"/>
</dbReference>
<dbReference type="SUPFAM" id="SSF56399">
    <property type="entry name" value="ADP-ribosylation"/>
    <property type="match status" value="1"/>
</dbReference>
<dbReference type="SMART" id="SM00320">
    <property type="entry name" value="WD40"/>
    <property type="match status" value="15"/>
</dbReference>
<dbReference type="SUPFAM" id="SSF55144">
    <property type="entry name" value="LigT-like"/>
    <property type="match status" value="1"/>
</dbReference>
<dbReference type="PROSITE" id="PS00678">
    <property type="entry name" value="WD_REPEATS_1"/>
    <property type="match status" value="6"/>
</dbReference>
<dbReference type="InterPro" id="IPR036291">
    <property type="entry name" value="NAD(P)-bd_dom_sf"/>
</dbReference>
<dbReference type="InterPro" id="IPR020472">
    <property type="entry name" value="WD40_PAC1"/>
</dbReference>
<feature type="repeat" description="WD" evidence="6">
    <location>
        <begin position="1667"/>
        <end position="1708"/>
    </location>
</feature>
<keyword evidence="8" id="KW-0732">Signal</keyword>
<dbReference type="Gene3D" id="3.40.50.720">
    <property type="entry name" value="NAD(P)-binding Rossmann-like Domain"/>
    <property type="match status" value="1"/>
</dbReference>
<comment type="function">
    <text evidence="1">Catalyzes the last step of tRNA splicing, the transfer of the splice junction 2'-phosphate from ligated tRNA to NAD to produce ADP-ribose 1''-2'' cyclic phosphate.</text>
</comment>
<dbReference type="InterPro" id="IPR042081">
    <property type="entry name" value="RNA_2'-PTrans_C"/>
</dbReference>
<evidence type="ECO:0000313" key="10">
    <source>
        <dbReference type="EMBL" id="CAE7526298.1"/>
    </source>
</evidence>
<dbReference type="Pfam" id="PF00400">
    <property type="entry name" value="WD40"/>
    <property type="match status" value="8"/>
</dbReference>
<dbReference type="Pfam" id="PF00106">
    <property type="entry name" value="adh_short"/>
    <property type="match status" value="1"/>
</dbReference>
<dbReference type="SUPFAM" id="SSF50978">
    <property type="entry name" value="WD40 repeat-like"/>
    <property type="match status" value="2"/>
</dbReference>
<dbReference type="PROSITE" id="PS50294">
    <property type="entry name" value="WD_REPEATS_REGION"/>
    <property type="match status" value="5"/>
</dbReference>
<feature type="chain" id="PRO_5032543895" description="2'-phosphotransferase" evidence="8">
    <location>
        <begin position="24"/>
        <end position="1734"/>
    </location>
</feature>
<evidence type="ECO:0000256" key="5">
    <source>
        <dbReference type="ARBA" id="ARBA00047949"/>
    </source>
</evidence>
<dbReference type="InterPro" id="IPR002347">
    <property type="entry name" value="SDR_fam"/>
</dbReference>
<feature type="repeat" description="WD" evidence="6">
    <location>
        <begin position="1584"/>
        <end position="1615"/>
    </location>
</feature>
<evidence type="ECO:0000256" key="4">
    <source>
        <dbReference type="ARBA" id="ARBA00022737"/>
    </source>
</evidence>
<reference evidence="10" key="1">
    <citation type="submission" date="2021-02" db="EMBL/GenBank/DDBJ databases">
        <authorList>
            <person name="Dougan E. K."/>
            <person name="Rhodes N."/>
            <person name="Thang M."/>
            <person name="Chan C."/>
        </authorList>
    </citation>
    <scope>NUCLEOTIDE SEQUENCE</scope>
</reference>
<dbReference type="Gene3D" id="3.20.170.30">
    <property type="match status" value="1"/>
</dbReference>
<feature type="region of interest" description="Disordered" evidence="7">
    <location>
        <begin position="514"/>
        <end position="535"/>
    </location>
</feature>
<dbReference type="PROSITE" id="PS50082">
    <property type="entry name" value="WD_REPEATS_2"/>
    <property type="match status" value="9"/>
</dbReference>
<feature type="repeat" description="WD" evidence="6">
    <location>
        <begin position="1122"/>
        <end position="1156"/>
    </location>
</feature>
<dbReference type="InterPro" id="IPR001680">
    <property type="entry name" value="WD40_rpt"/>
</dbReference>
<dbReference type="OrthoDB" id="191139at2759"/>
<dbReference type="EMBL" id="CAJNDS010002561">
    <property type="protein sequence ID" value="CAE7526298.1"/>
    <property type="molecule type" value="Genomic_DNA"/>
</dbReference>
<evidence type="ECO:0000259" key="9">
    <source>
        <dbReference type="Pfam" id="PF10469"/>
    </source>
</evidence>
<dbReference type="PRINTS" id="PR00320">
    <property type="entry name" value="GPROTEINBRPT"/>
</dbReference>
<feature type="signal peptide" evidence="8">
    <location>
        <begin position="1"/>
        <end position="23"/>
    </location>
</feature>
<dbReference type="EC" id="2.7.1.160" evidence="2"/>
<dbReference type="Gene3D" id="3.90.1140.10">
    <property type="entry name" value="Cyclic phosphodiesterase"/>
    <property type="match status" value="1"/>
</dbReference>
<evidence type="ECO:0000256" key="7">
    <source>
        <dbReference type="SAM" id="MobiDB-lite"/>
    </source>
</evidence>
<feature type="repeat" description="WD" evidence="6">
    <location>
        <begin position="1632"/>
        <end position="1666"/>
    </location>
</feature>
<organism evidence="10 11">
    <name type="scientific">Symbiodinium natans</name>
    <dbReference type="NCBI Taxonomy" id="878477"/>
    <lineage>
        <taxon>Eukaryota</taxon>
        <taxon>Sar</taxon>
        <taxon>Alveolata</taxon>
        <taxon>Dinophyceae</taxon>
        <taxon>Suessiales</taxon>
        <taxon>Symbiodiniaceae</taxon>
        <taxon>Symbiodinium</taxon>
    </lineage>
</organism>
<dbReference type="Pfam" id="PF10469">
    <property type="entry name" value="AKAP7_NLS"/>
    <property type="match status" value="1"/>
</dbReference>
<dbReference type="Gene3D" id="2.130.10.10">
    <property type="entry name" value="YVTN repeat-like/Quinoprotein amine dehydrogenase"/>
    <property type="match status" value="4"/>
</dbReference>
<dbReference type="PANTHER" id="PTHR44156">
    <property type="entry name" value="SUPERNUMERARY LIMBS, ISOFORM B-RELATED"/>
    <property type="match status" value="1"/>
</dbReference>
<feature type="domain" description="A-kinase anchor protein 7-like phosphoesterase" evidence="9">
    <location>
        <begin position="535"/>
        <end position="654"/>
    </location>
</feature>
<evidence type="ECO:0000256" key="8">
    <source>
        <dbReference type="SAM" id="SignalP"/>
    </source>
</evidence>
<feature type="repeat" description="WD" evidence="6">
    <location>
        <begin position="1163"/>
        <end position="1204"/>
    </location>
</feature>
<keyword evidence="11" id="KW-1185">Reference proteome</keyword>
<dbReference type="InterPro" id="IPR015943">
    <property type="entry name" value="WD40/YVTN_repeat-like_dom_sf"/>
</dbReference>
<dbReference type="InterPro" id="IPR019775">
    <property type="entry name" value="WD40_repeat_CS"/>
</dbReference>
<evidence type="ECO:0000256" key="1">
    <source>
        <dbReference type="ARBA" id="ARBA00003343"/>
    </source>
</evidence>
<dbReference type="PRINTS" id="PR00081">
    <property type="entry name" value="GDHRDH"/>
</dbReference>
<keyword evidence="3 6" id="KW-0853">WD repeat</keyword>